<feature type="domain" description="Disease resistance protein winged helix" evidence="9">
    <location>
        <begin position="439"/>
        <end position="507"/>
    </location>
</feature>
<dbReference type="InterPro" id="IPR055414">
    <property type="entry name" value="LRR_R13L4/SHOC2-like"/>
</dbReference>
<feature type="domain" description="Disease resistance R13L4/SHOC-2-like LRR" evidence="10">
    <location>
        <begin position="603"/>
        <end position="685"/>
    </location>
</feature>
<evidence type="ECO:0008006" key="14">
    <source>
        <dbReference type="Google" id="ProtNLM"/>
    </source>
</evidence>
<evidence type="ECO:0000256" key="3">
    <source>
        <dbReference type="ARBA" id="ARBA00022741"/>
    </source>
</evidence>
<dbReference type="InterPro" id="IPR058922">
    <property type="entry name" value="WHD_DRP"/>
</dbReference>
<dbReference type="Gene3D" id="3.80.10.10">
    <property type="entry name" value="Ribonuclease Inhibitor"/>
    <property type="match status" value="2"/>
</dbReference>
<dbReference type="PANTHER" id="PTHR36766">
    <property type="entry name" value="PLANT BROAD-SPECTRUM MILDEW RESISTANCE PROTEIN RPW8"/>
    <property type="match status" value="1"/>
</dbReference>
<dbReference type="InterPro" id="IPR032675">
    <property type="entry name" value="LRR_dom_sf"/>
</dbReference>
<evidence type="ECO:0000259" key="10">
    <source>
        <dbReference type="Pfam" id="PF23598"/>
    </source>
</evidence>
<evidence type="ECO:0000313" key="12">
    <source>
        <dbReference type="EMBL" id="CAL1357318.1"/>
    </source>
</evidence>
<dbReference type="SUPFAM" id="SSF52058">
    <property type="entry name" value="L domain-like"/>
    <property type="match status" value="2"/>
</dbReference>
<dbReference type="FunFam" id="1.10.10.10:FF:000322">
    <property type="entry name" value="Probable disease resistance protein At1g63360"/>
    <property type="match status" value="1"/>
</dbReference>
<keyword evidence="13" id="KW-1185">Reference proteome</keyword>
<name>A0AAV2CLS8_9ROSI</name>
<evidence type="ECO:0000256" key="2">
    <source>
        <dbReference type="ARBA" id="ARBA00022737"/>
    </source>
</evidence>
<feature type="coiled-coil region" evidence="6">
    <location>
        <begin position="41"/>
        <end position="88"/>
    </location>
</feature>
<keyword evidence="4" id="KW-0611">Plant defense</keyword>
<reference evidence="12 13" key="1">
    <citation type="submission" date="2024-04" db="EMBL/GenBank/DDBJ databases">
        <authorList>
            <person name="Fracassetti M."/>
        </authorList>
    </citation>
    <scope>NUCLEOTIDE SEQUENCE [LARGE SCALE GENOMIC DNA]</scope>
</reference>
<dbReference type="Proteomes" id="UP001497516">
    <property type="component" value="Chromosome 1"/>
</dbReference>
<feature type="domain" description="R13L1/DRL21-like LRR repeat region" evidence="11">
    <location>
        <begin position="743"/>
        <end position="865"/>
    </location>
</feature>
<evidence type="ECO:0000256" key="5">
    <source>
        <dbReference type="ARBA" id="ARBA00022840"/>
    </source>
</evidence>
<accession>A0AAV2CLS8</accession>
<evidence type="ECO:0000259" key="8">
    <source>
        <dbReference type="Pfam" id="PF18052"/>
    </source>
</evidence>
<dbReference type="Gene3D" id="1.10.8.430">
    <property type="entry name" value="Helical domain of apoptotic protease-activating factors"/>
    <property type="match status" value="1"/>
</dbReference>
<feature type="domain" description="Disease resistance N-terminal" evidence="8">
    <location>
        <begin position="10"/>
        <end position="102"/>
    </location>
</feature>
<evidence type="ECO:0000259" key="11">
    <source>
        <dbReference type="Pfam" id="PF25019"/>
    </source>
</evidence>
<dbReference type="Gene3D" id="1.10.10.10">
    <property type="entry name" value="Winged helix-like DNA-binding domain superfamily/Winged helix DNA-binding domain"/>
    <property type="match status" value="1"/>
</dbReference>
<proteinExistence type="predicted"/>
<sequence length="1270" mass="143768">MAAAVVGGSFLSAFLQVLFDRMASPHFLGFCKRQNLNDKLLRKLKTVLNSVNGVLDDAEEKQIIKSSVEKWLNELKDAVYEADDLLDEIGYEALRSESESESAAQTNPRKVWNLLASYNPFQKGSEEKLKDVIERLQDLVSQQDALGLREHDAREASGSGSKQSLLRIPTTSLVQECDVYGRDADKEAIVDRLISDDRGSSDLEVVLIVGMGGIGKTTLAQLVYNDERIKERFGYQAWVCVSEEYDVFGVTKDVIEEVTRQACDIRTFNQLQLELKRILKGQRFLLVLDDVWIDEDGKWDILQMPFKSGAKGSKVIVTTRNQHVASVMGTRSIYHLNQLDNDDCWLLFSRHAFGDAHEFADYPHLEVVGREVVRKCKGIPLAAKTLGGLLHSERDVYKWEKVLNSNLWDLSSNKILPALKLSYYYLPSHLKRCFAYCALFPEDYEFRKDELVLLWMAEGFLIQPGGHSNFEEIGEQYLHDLISRSLFQQSIIDKSCVTMHDLIHDLAKFVSGELCFRLEGSDSWKVSQMTRHVSLETACYSPSVQFEAISRYPSLRTFLPLHRGWSWKSRSLECTELGKDLPVGWADLLSDWTQSIEGEVVNNLLSSLKRLRVLSFSGYDVAELSVSVGGLKHLRYLNLSGTHIEKLYDSVSSLYNLQTLILNDCRKLTLLPDSFGKLKQLQHLNIFRTSIRNLPESFSCLINLHYLNNGETKLKEMPSQMGKLSNLRKLTDFVLGKGSGSTIKELGQLHYLHESLTVWNLQFVNDVRDASLANLKGKKYLKLLKFVWNSNTDDSVHERVVLEQLQPTTNLESLSIIGYGGTRFPDWLGHFSFSTMASIELRGCKHCSSLPPLGQLGSLKNLSIVAFDAVLAVGPEFYGSLPMGKKSFGSLKTLLFEKMENWQEWNSAGRIGSGAFPVLEQLYIKDCPNLSKAMPSKLPCLETLVIEGCQQLNMATIPSDRATYCMHLVDDHRDVWLNRFATIRPQHLQVVRFFCHHPPRHSLELVNGLSTALEEIEICRSNSLTHFPLHAFPKLKMLSLRYCDSLESLLEVADSTICSDASSLDSLEVSNCPNLVSFPKGGLLAPNLTQLLLQSCLKLKSLPEKMHSLMPSLLLLRLTDCPELESFPEGGLPSKLQSLEIYGCCQLIAWRRNWNLQSLPALLHLSIGSDIAMESFPHDEAMLPPTLTSLEMSDLQNLKSLDTRCFRHLTSLERLKIKNCPELEFIPNEKLPSCLHLLSIIMCPLLRLRCQQEKGELWPMISHIRDIFIY</sequence>
<dbReference type="PANTHER" id="PTHR36766:SF40">
    <property type="entry name" value="DISEASE RESISTANCE PROTEIN RGA3"/>
    <property type="match status" value="1"/>
</dbReference>
<feature type="domain" description="NB-ARC" evidence="7">
    <location>
        <begin position="184"/>
        <end position="354"/>
    </location>
</feature>
<keyword evidence="2" id="KW-0677">Repeat</keyword>
<dbReference type="FunFam" id="3.40.50.300:FF:001091">
    <property type="entry name" value="Probable disease resistance protein At1g61300"/>
    <property type="match status" value="1"/>
</dbReference>
<dbReference type="Pfam" id="PF25019">
    <property type="entry name" value="LRR_R13L1-DRL21"/>
    <property type="match status" value="1"/>
</dbReference>
<dbReference type="InterPro" id="IPR036388">
    <property type="entry name" value="WH-like_DNA-bd_sf"/>
</dbReference>
<evidence type="ECO:0000256" key="6">
    <source>
        <dbReference type="SAM" id="Coils"/>
    </source>
</evidence>
<dbReference type="Pfam" id="PF18052">
    <property type="entry name" value="Rx_N"/>
    <property type="match status" value="1"/>
</dbReference>
<gene>
    <name evidence="12" type="ORF">LTRI10_LOCUS4962</name>
</gene>
<dbReference type="Gene3D" id="3.40.50.300">
    <property type="entry name" value="P-loop containing nucleotide triphosphate hydrolases"/>
    <property type="match status" value="1"/>
</dbReference>
<keyword evidence="5" id="KW-0067">ATP-binding</keyword>
<keyword evidence="3" id="KW-0547">Nucleotide-binding</keyword>
<dbReference type="SUPFAM" id="SSF52540">
    <property type="entry name" value="P-loop containing nucleoside triphosphate hydrolases"/>
    <property type="match status" value="1"/>
</dbReference>
<dbReference type="GO" id="GO:0043531">
    <property type="term" value="F:ADP binding"/>
    <property type="evidence" value="ECO:0007669"/>
    <property type="project" value="InterPro"/>
</dbReference>
<dbReference type="EMBL" id="OZ034813">
    <property type="protein sequence ID" value="CAL1357318.1"/>
    <property type="molecule type" value="Genomic_DNA"/>
</dbReference>
<evidence type="ECO:0000256" key="1">
    <source>
        <dbReference type="ARBA" id="ARBA00022614"/>
    </source>
</evidence>
<dbReference type="GO" id="GO:0006952">
    <property type="term" value="P:defense response"/>
    <property type="evidence" value="ECO:0007669"/>
    <property type="project" value="UniProtKB-KW"/>
</dbReference>
<evidence type="ECO:0000256" key="4">
    <source>
        <dbReference type="ARBA" id="ARBA00022821"/>
    </source>
</evidence>
<dbReference type="GO" id="GO:0005524">
    <property type="term" value="F:ATP binding"/>
    <property type="evidence" value="ECO:0007669"/>
    <property type="project" value="UniProtKB-KW"/>
</dbReference>
<keyword evidence="6" id="KW-0175">Coiled coil</keyword>
<dbReference type="InterPro" id="IPR041118">
    <property type="entry name" value="Rx_N"/>
</dbReference>
<protein>
    <recommendedName>
        <fullName evidence="14">Disease resistance RPP13-like protein 1</fullName>
    </recommendedName>
</protein>
<dbReference type="Pfam" id="PF23598">
    <property type="entry name" value="LRR_14"/>
    <property type="match status" value="1"/>
</dbReference>
<dbReference type="Pfam" id="PF23559">
    <property type="entry name" value="WHD_DRP"/>
    <property type="match status" value="1"/>
</dbReference>
<dbReference type="Pfam" id="PF00931">
    <property type="entry name" value="NB-ARC"/>
    <property type="match status" value="1"/>
</dbReference>
<dbReference type="InterPro" id="IPR002182">
    <property type="entry name" value="NB-ARC"/>
</dbReference>
<dbReference type="InterPro" id="IPR056789">
    <property type="entry name" value="LRR_R13L1-DRL21"/>
</dbReference>
<evidence type="ECO:0000259" key="7">
    <source>
        <dbReference type="Pfam" id="PF00931"/>
    </source>
</evidence>
<dbReference type="InterPro" id="IPR042197">
    <property type="entry name" value="Apaf_helical"/>
</dbReference>
<organism evidence="12 13">
    <name type="scientific">Linum trigynum</name>
    <dbReference type="NCBI Taxonomy" id="586398"/>
    <lineage>
        <taxon>Eukaryota</taxon>
        <taxon>Viridiplantae</taxon>
        <taxon>Streptophyta</taxon>
        <taxon>Embryophyta</taxon>
        <taxon>Tracheophyta</taxon>
        <taxon>Spermatophyta</taxon>
        <taxon>Magnoliopsida</taxon>
        <taxon>eudicotyledons</taxon>
        <taxon>Gunneridae</taxon>
        <taxon>Pentapetalae</taxon>
        <taxon>rosids</taxon>
        <taxon>fabids</taxon>
        <taxon>Malpighiales</taxon>
        <taxon>Linaceae</taxon>
        <taxon>Linum</taxon>
    </lineage>
</organism>
<dbReference type="PRINTS" id="PR00364">
    <property type="entry name" value="DISEASERSIST"/>
</dbReference>
<dbReference type="GO" id="GO:0051707">
    <property type="term" value="P:response to other organism"/>
    <property type="evidence" value="ECO:0007669"/>
    <property type="project" value="UniProtKB-ARBA"/>
</dbReference>
<keyword evidence="1" id="KW-0433">Leucine-rich repeat</keyword>
<dbReference type="Gene3D" id="1.20.5.4130">
    <property type="match status" value="1"/>
</dbReference>
<evidence type="ECO:0000313" key="13">
    <source>
        <dbReference type="Proteomes" id="UP001497516"/>
    </source>
</evidence>
<dbReference type="AlphaFoldDB" id="A0AAV2CLS8"/>
<dbReference type="InterPro" id="IPR027417">
    <property type="entry name" value="P-loop_NTPase"/>
</dbReference>
<evidence type="ECO:0000259" key="9">
    <source>
        <dbReference type="Pfam" id="PF23559"/>
    </source>
</evidence>